<dbReference type="EMBL" id="LT934124">
    <property type="protein sequence ID" value="VAI86570.1"/>
    <property type="molecule type" value="Genomic_DNA"/>
</dbReference>
<keyword evidence="3" id="KW-1185">Reference proteome</keyword>
<organism evidence="2 3">
    <name type="scientific">Triticum turgidum subsp. durum</name>
    <name type="common">Durum wheat</name>
    <name type="synonym">Triticum durum</name>
    <dbReference type="NCBI Taxonomy" id="4567"/>
    <lineage>
        <taxon>Eukaryota</taxon>
        <taxon>Viridiplantae</taxon>
        <taxon>Streptophyta</taxon>
        <taxon>Embryophyta</taxon>
        <taxon>Tracheophyta</taxon>
        <taxon>Spermatophyta</taxon>
        <taxon>Magnoliopsida</taxon>
        <taxon>Liliopsida</taxon>
        <taxon>Poales</taxon>
        <taxon>Poaceae</taxon>
        <taxon>BOP clade</taxon>
        <taxon>Pooideae</taxon>
        <taxon>Triticodae</taxon>
        <taxon>Triticeae</taxon>
        <taxon>Triticinae</taxon>
        <taxon>Triticum</taxon>
    </lineage>
</organism>
<accession>A0A9R0ZYR4</accession>
<name>A0A9R0ZYR4_TRITD</name>
<dbReference type="Proteomes" id="UP000324705">
    <property type="component" value="Chromosome 7B"/>
</dbReference>
<protein>
    <submittedName>
        <fullName evidence="1 2">Uncharacterized protein</fullName>
    </submittedName>
</protein>
<dbReference type="Proteomes" id="UP000324705">
    <property type="component" value="Chromosome 3A"/>
</dbReference>
<proteinExistence type="predicted"/>
<dbReference type="AlphaFoldDB" id="A0A9R0ZYR4"/>
<evidence type="ECO:0000313" key="1">
    <source>
        <dbReference type="EMBL" id="VAH57441.1"/>
    </source>
</evidence>
<gene>
    <name evidence="1" type="ORF">TRITD_3Av1G028860</name>
    <name evidence="2" type="ORF">TRITD_7Bv1G079370</name>
</gene>
<sequence>MMESKLMGNKIEWLKKCTSWVAGPCTSWTPRRRSSRSWTQLRHTLLMRWKGSTSPMQKDSSFYSANASETYSVAGWLKWKDGLSCMPLCPSMILALGRREAFTLCTTSMSSMGSTCDLSSEDKYRASHFDECCSNL</sequence>
<dbReference type="EMBL" id="LT934115">
    <property type="protein sequence ID" value="VAH57441.1"/>
    <property type="molecule type" value="Genomic_DNA"/>
</dbReference>
<reference evidence="2 3" key="1">
    <citation type="submission" date="2017-09" db="EMBL/GenBank/DDBJ databases">
        <authorList>
            <consortium name="International Durum Wheat Genome Sequencing Consortium (IDWGSC)"/>
            <person name="Milanesi L."/>
        </authorList>
    </citation>
    <scope>NUCLEOTIDE SEQUENCE [LARGE SCALE GENOMIC DNA]</scope>
    <source>
        <strain evidence="3">cv. Svevo</strain>
    </source>
</reference>
<dbReference type="Gramene" id="TRITD7Bv1G079370.1">
    <property type="protein sequence ID" value="TRITD7Bv1G079370.1"/>
    <property type="gene ID" value="TRITD7Bv1G079370"/>
</dbReference>
<dbReference type="Gramene" id="TRITD3Av1G028860.1">
    <property type="protein sequence ID" value="TRITD3Av1G028860.1"/>
    <property type="gene ID" value="TRITD3Av1G028860"/>
</dbReference>
<evidence type="ECO:0000313" key="2">
    <source>
        <dbReference type="EMBL" id="VAI86570.1"/>
    </source>
</evidence>
<evidence type="ECO:0000313" key="3">
    <source>
        <dbReference type="Proteomes" id="UP000324705"/>
    </source>
</evidence>